<keyword evidence="2 3" id="KW-0560">Oxidoreductase</keyword>
<evidence type="ECO:0000256" key="1">
    <source>
        <dbReference type="ARBA" id="ARBA00006484"/>
    </source>
</evidence>
<dbReference type="PANTHER" id="PTHR43639">
    <property type="entry name" value="OXIDOREDUCTASE, SHORT-CHAIN DEHYDROGENASE/REDUCTASE FAMILY (AFU_ORTHOLOGUE AFUA_5G02870)"/>
    <property type="match status" value="1"/>
</dbReference>
<dbReference type="Proteomes" id="UP000381378">
    <property type="component" value="Unassembled WGS sequence"/>
</dbReference>
<dbReference type="SUPFAM" id="SSF51735">
    <property type="entry name" value="NAD(P)-binding Rossmann-fold domains"/>
    <property type="match status" value="1"/>
</dbReference>
<dbReference type="InterPro" id="IPR036291">
    <property type="entry name" value="NAD(P)-bd_dom_sf"/>
</dbReference>
<dbReference type="PRINTS" id="PR00080">
    <property type="entry name" value="SDRFAMILY"/>
</dbReference>
<reference evidence="3 4" key="1">
    <citation type="submission" date="2019-09" db="EMBL/GenBank/DDBJ databases">
        <authorList>
            <person name="Chandra G."/>
            <person name="Truman W A."/>
        </authorList>
    </citation>
    <scope>NUCLEOTIDE SEQUENCE [LARGE SCALE GENOMIC DNA]</scope>
    <source>
        <strain evidence="3">PS928</strain>
    </source>
</reference>
<dbReference type="InterPro" id="IPR020904">
    <property type="entry name" value="Sc_DH/Rdtase_CS"/>
</dbReference>
<dbReference type="GO" id="GO:0016491">
    <property type="term" value="F:oxidoreductase activity"/>
    <property type="evidence" value="ECO:0007669"/>
    <property type="project" value="UniProtKB-KW"/>
</dbReference>
<evidence type="ECO:0000313" key="3">
    <source>
        <dbReference type="EMBL" id="VVQ09571.1"/>
    </source>
</evidence>
<sequence>MQNPAMTVILCSDCLRLKRGNASMDKVIVITGGSRGIGAATALLAAEQGYRICINYQADEEAAQTVLEQVRALGAQAIAVRADVSIEDEVIALFQRVDSELGRVTALVNNAGTVGHKSRVEEMSEFRILKTLKTNVLAPILCAKHALLRMSPRHGGQGGSIVNVSSVASRLGSPNEYVDYAASKGALDSFTIGLSKEVAGEGIRVNAVRPGFIYTDFHALSGDPDRVSKLESAIPMARGGRPDEVAEAIVWLLSDKASYATGTFVDLGGGR</sequence>
<dbReference type="InterPro" id="IPR002347">
    <property type="entry name" value="SDR_fam"/>
</dbReference>
<accession>A0A5E7UEZ0</accession>
<evidence type="ECO:0000313" key="4">
    <source>
        <dbReference type="Proteomes" id="UP000381378"/>
    </source>
</evidence>
<organism evidence="3 4">
    <name type="scientific">Pseudomonas fluorescens</name>
    <dbReference type="NCBI Taxonomy" id="294"/>
    <lineage>
        <taxon>Bacteria</taxon>
        <taxon>Pseudomonadati</taxon>
        <taxon>Pseudomonadota</taxon>
        <taxon>Gammaproteobacteria</taxon>
        <taxon>Pseudomonadales</taxon>
        <taxon>Pseudomonadaceae</taxon>
        <taxon>Pseudomonas</taxon>
    </lineage>
</organism>
<evidence type="ECO:0000256" key="2">
    <source>
        <dbReference type="ARBA" id="ARBA00023002"/>
    </source>
</evidence>
<dbReference type="PANTHER" id="PTHR43639:SF1">
    <property type="entry name" value="SHORT-CHAIN DEHYDROGENASE_REDUCTASE FAMILY PROTEIN"/>
    <property type="match status" value="1"/>
</dbReference>
<dbReference type="AlphaFoldDB" id="A0A5E7UEZ0"/>
<dbReference type="PRINTS" id="PR00081">
    <property type="entry name" value="GDHRDH"/>
</dbReference>
<dbReference type="CDD" id="cd05233">
    <property type="entry name" value="SDR_c"/>
    <property type="match status" value="1"/>
</dbReference>
<dbReference type="EC" id="1.-.-.-" evidence="3"/>
<proteinExistence type="inferred from homology"/>
<comment type="similarity">
    <text evidence="1">Belongs to the short-chain dehydrogenases/reductases (SDR) family.</text>
</comment>
<dbReference type="FunFam" id="3.40.50.720:FF:000084">
    <property type="entry name" value="Short-chain dehydrogenase reductase"/>
    <property type="match status" value="1"/>
</dbReference>
<name>A0A5E7UEZ0_PSEFL</name>
<dbReference type="Gene3D" id="3.40.50.720">
    <property type="entry name" value="NAD(P)-binding Rossmann-like Domain"/>
    <property type="match status" value="1"/>
</dbReference>
<dbReference type="PROSITE" id="PS00061">
    <property type="entry name" value="ADH_SHORT"/>
    <property type="match status" value="1"/>
</dbReference>
<dbReference type="Pfam" id="PF13561">
    <property type="entry name" value="adh_short_C2"/>
    <property type="match status" value="1"/>
</dbReference>
<gene>
    <name evidence="3" type="primary">ygfF</name>
    <name evidence="3" type="ORF">PS928_03510</name>
</gene>
<dbReference type="EMBL" id="CABVJF010000013">
    <property type="protein sequence ID" value="VVQ09571.1"/>
    <property type="molecule type" value="Genomic_DNA"/>
</dbReference>
<protein>
    <submittedName>
        <fullName evidence="3">Putative oxidoreductase YgfF</fullName>
        <ecNumber evidence="3">1.-.-.-</ecNumber>
    </submittedName>
</protein>